<evidence type="ECO:0000313" key="1">
    <source>
        <dbReference type="EMBL" id="PCH35020.1"/>
    </source>
</evidence>
<dbReference type="EMBL" id="KB467843">
    <property type="protein sequence ID" value="PCH35020.1"/>
    <property type="molecule type" value="Genomic_DNA"/>
</dbReference>
<dbReference type="GO" id="GO:0005737">
    <property type="term" value="C:cytoplasm"/>
    <property type="evidence" value="ECO:0007669"/>
    <property type="project" value="TreeGrafter"/>
</dbReference>
<dbReference type="STRING" id="742152.A0A2H3IYE2"/>
<keyword evidence="2" id="KW-1185">Reference proteome</keyword>
<sequence>MSPPSSVIVYVGQKVCVAGGVVQGIVELNLRQLQEEQVEEVHVKLRGFAQTSIMRRDQTDRENIDLVRFNTSIWSRGAAYPRPGSHFLTVPFQLSLPPDLPPSFSHHHVAGDATVRYYIEAVGVRPGAFRLNKRIDHPLAVVPSDPKGCRIKTELQGGWQGPWNTVSQVKRIRKGIWGGYADVKMEVVYPMIPIYPLFTNIPFSISIFTTSKSMKRTDSKHWPRPPRAAKEIDFELRRKVYVRAGRWDQYSSERVGSLGGMGDCLEHTDLHIEAPERQWSPAADDKSMGRWKQDATFTSSFQLKCPPTFKFATMSNEYHLHVRVDFGGLFNSLAVDIPMTIASGIVPTNLPIETELTGSTSSADAVSLSPEILDLPPYVAHLVKYNLLKLVVSILPRSYWSSVLPADHKA</sequence>
<gene>
    <name evidence="1" type="ORF">WOLCODRAFT_165964</name>
</gene>
<dbReference type="AlphaFoldDB" id="A0A2H3IYE2"/>
<dbReference type="PANTHER" id="PTHR11188">
    <property type="entry name" value="ARRESTIN DOMAIN CONTAINING PROTEIN"/>
    <property type="match status" value="1"/>
</dbReference>
<name>A0A2H3IYE2_WOLCO</name>
<dbReference type="OMA" id="NRRVHAP"/>
<reference evidence="1 2" key="1">
    <citation type="journal article" date="2012" name="Science">
        <title>The Paleozoic origin of enzymatic lignin decomposition reconstructed from 31 fungal genomes.</title>
        <authorList>
            <person name="Floudas D."/>
            <person name="Binder M."/>
            <person name="Riley R."/>
            <person name="Barry K."/>
            <person name="Blanchette R.A."/>
            <person name="Henrissat B."/>
            <person name="Martinez A.T."/>
            <person name="Otillar R."/>
            <person name="Spatafora J.W."/>
            <person name="Yadav J.S."/>
            <person name="Aerts A."/>
            <person name="Benoit I."/>
            <person name="Boyd A."/>
            <person name="Carlson A."/>
            <person name="Copeland A."/>
            <person name="Coutinho P.M."/>
            <person name="de Vries R.P."/>
            <person name="Ferreira P."/>
            <person name="Findley K."/>
            <person name="Foster B."/>
            <person name="Gaskell J."/>
            <person name="Glotzer D."/>
            <person name="Gorecki P."/>
            <person name="Heitman J."/>
            <person name="Hesse C."/>
            <person name="Hori C."/>
            <person name="Igarashi K."/>
            <person name="Jurgens J.A."/>
            <person name="Kallen N."/>
            <person name="Kersten P."/>
            <person name="Kohler A."/>
            <person name="Kuees U."/>
            <person name="Kumar T.K.A."/>
            <person name="Kuo A."/>
            <person name="LaButti K."/>
            <person name="Larrondo L.F."/>
            <person name="Lindquist E."/>
            <person name="Ling A."/>
            <person name="Lombard V."/>
            <person name="Lucas S."/>
            <person name="Lundell T."/>
            <person name="Martin R."/>
            <person name="McLaughlin D.J."/>
            <person name="Morgenstern I."/>
            <person name="Morin E."/>
            <person name="Murat C."/>
            <person name="Nagy L.G."/>
            <person name="Nolan M."/>
            <person name="Ohm R.A."/>
            <person name="Patyshakuliyeva A."/>
            <person name="Rokas A."/>
            <person name="Ruiz-Duenas F.J."/>
            <person name="Sabat G."/>
            <person name="Salamov A."/>
            <person name="Samejima M."/>
            <person name="Schmutz J."/>
            <person name="Slot J.C."/>
            <person name="St John F."/>
            <person name="Stenlid J."/>
            <person name="Sun H."/>
            <person name="Sun S."/>
            <person name="Syed K."/>
            <person name="Tsang A."/>
            <person name="Wiebenga A."/>
            <person name="Young D."/>
            <person name="Pisabarro A."/>
            <person name="Eastwood D.C."/>
            <person name="Martin F."/>
            <person name="Cullen D."/>
            <person name="Grigoriev I.V."/>
            <person name="Hibbett D.S."/>
        </authorList>
    </citation>
    <scope>NUCLEOTIDE SEQUENCE [LARGE SCALE GENOMIC DNA]</scope>
    <source>
        <strain evidence="1 2">MD-104</strain>
    </source>
</reference>
<evidence type="ECO:0000313" key="2">
    <source>
        <dbReference type="Proteomes" id="UP000218811"/>
    </source>
</evidence>
<protein>
    <recommendedName>
        <fullName evidence="3">Arrestin-like N-terminal domain-containing protein</fullName>
    </recommendedName>
</protein>
<dbReference type="InterPro" id="IPR050357">
    <property type="entry name" value="Arrestin_domain-protein"/>
</dbReference>
<dbReference type="GO" id="GO:0015031">
    <property type="term" value="P:protein transport"/>
    <property type="evidence" value="ECO:0007669"/>
    <property type="project" value="TreeGrafter"/>
</dbReference>
<dbReference type="OrthoDB" id="2742096at2759"/>
<dbReference type="Proteomes" id="UP000218811">
    <property type="component" value="Unassembled WGS sequence"/>
</dbReference>
<evidence type="ECO:0008006" key="3">
    <source>
        <dbReference type="Google" id="ProtNLM"/>
    </source>
</evidence>
<dbReference type="InterPro" id="IPR014756">
    <property type="entry name" value="Ig_E-set"/>
</dbReference>
<accession>A0A2H3IYE2</accession>
<dbReference type="Gene3D" id="2.60.40.640">
    <property type="match status" value="1"/>
</dbReference>
<proteinExistence type="predicted"/>
<organism evidence="1 2">
    <name type="scientific">Wolfiporia cocos (strain MD-104)</name>
    <name type="common">Brown rot fungus</name>
    <dbReference type="NCBI Taxonomy" id="742152"/>
    <lineage>
        <taxon>Eukaryota</taxon>
        <taxon>Fungi</taxon>
        <taxon>Dikarya</taxon>
        <taxon>Basidiomycota</taxon>
        <taxon>Agaricomycotina</taxon>
        <taxon>Agaricomycetes</taxon>
        <taxon>Polyporales</taxon>
        <taxon>Phaeolaceae</taxon>
        <taxon>Wolfiporia</taxon>
    </lineage>
</organism>
<dbReference type="InterPro" id="IPR014752">
    <property type="entry name" value="Arrestin-like_C"/>
</dbReference>
<dbReference type="SUPFAM" id="SSF81296">
    <property type="entry name" value="E set domains"/>
    <property type="match status" value="1"/>
</dbReference>
<dbReference type="PANTHER" id="PTHR11188:SF17">
    <property type="entry name" value="FI21816P1"/>
    <property type="match status" value="1"/>
</dbReference>